<evidence type="ECO:0000256" key="1">
    <source>
        <dbReference type="ARBA" id="ARBA00005234"/>
    </source>
</evidence>
<dbReference type="Gene3D" id="3.40.395.10">
    <property type="entry name" value="Adenoviral Proteinase, Chain A"/>
    <property type="match status" value="1"/>
</dbReference>
<dbReference type="PANTHER" id="PTHR46915">
    <property type="entry name" value="UBIQUITIN-LIKE PROTEASE 4-RELATED"/>
    <property type="match status" value="1"/>
</dbReference>
<dbReference type="PROSITE" id="PS50600">
    <property type="entry name" value="ULP_PROTEASE"/>
    <property type="match status" value="1"/>
</dbReference>
<sequence length="185" mass="22020">EYMEVQDERASFAYLDSLWFPLYLKESSKQKVFKWIKQKNIFSKNYVSVPIVCWSHWSLLIFCHFGESIESKSRTPCMLLLDSPRMADPKRLEPKIRKFVLDIYKTEERPEQKKLISRLPLLLPSVPHQSNADECGNFVLYFIKLFVESAPKDFSISEGYPYFMKEDWFEREGFKCFSKKLCRGL</sequence>
<comment type="caution">
    <text evidence="6">The sequence shown here is derived from an EMBL/GenBank/DDBJ whole genome shotgun (WGS) entry which is preliminary data.</text>
</comment>
<feature type="non-terminal residue" evidence="6">
    <location>
        <position position="1"/>
    </location>
</feature>
<evidence type="ECO:0000256" key="4">
    <source>
        <dbReference type="ARBA" id="ARBA00022807"/>
    </source>
</evidence>
<keyword evidence="2 6" id="KW-0645">Protease</keyword>
<gene>
    <name evidence="6" type="ORF">RJ641_001030</name>
</gene>
<evidence type="ECO:0000256" key="2">
    <source>
        <dbReference type="ARBA" id="ARBA00022670"/>
    </source>
</evidence>
<dbReference type="Proteomes" id="UP001370490">
    <property type="component" value="Unassembled WGS sequence"/>
</dbReference>
<name>A0AAN8WFS6_9MAGN</name>
<dbReference type="SUPFAM" id="SSF54001">
    <property type="entry name" value="Cysteine proteinases"/>
    <property type="match status" value="1"/>
</dbReference>
<proteinExistence type="inferred from homology"/>
<dbReference type="GO" id="GO:0008234">
    <property type="term" value="F:cysteine-type peptidase activity"/>
    <property type="evidence" value="ECO:0007669"/>
    <property type="project" value="UniProtKB-KW"/>
</dbReference>
<keyword evidence="7" id="KW-1185">Reference proteome</keyword>
<protein>
    <submittedName>
        <fullName evidence="6">Ulp1 protease family, C-terminal catalytic domain</fullName>
    </submittedName>
</protein>
<dbReference type="InterPro" id="IPR003653">
    <property type="entry name" value="Peptidase_C48_C"/>
</dbReference>
<accession>A0AAN8WFS6</accession>
<organism evidence="6 7">
    <name type="scientific">Dillenia turbinata</name>
    <dbReference type="NCBI Taxonomy" id="194707"/>
    <lineage>
        <taxon>Eukaryota</taxon>
        <taxon>Viridiplantae</taxon>
        <taxon>Streptophyta</taxon>
        <taxon>Embryophyta</taxon>
        <taxon>Tracheophyta</taxon>
        <taxon>Spermatophyta</taxon>
        <taxon>Magnoliopsida</taxon>
        <taxon>eudicotyledons</taxon>
        <taxon>Gunneridae</taxon>
        <taxon>Pentapetalae</taxon>
        <taxon>Dilleniales</taxon>
        <taxon>Dilleniaceae</taxon>
        <taxon>Dillenia</taxon>
    </lineage>
</organism>
<reference evidence="6 7" key="1">
    <citation type="submission" date="2023-12" db="EMBL/GenBank/DDBJ databases">
        <title>A high-quality genome assembly for Dillenia turbinata (Dilleniales).</title>
        <authorList>
            <person name="Chanderbali A."/>
        </authorList>
    </citation>
    <scope>NUCLEOTIDE SEQUENCE [LARGE SCALE GENOMIC DNA]</scope>
    <source>
        <strain evidence="6">LSX21</strain>
        <tissue evidence="6">Leaf</tissue>
    </source>
</reference>
<evidence type="ECO:0000313" key="6">
    <source>
        <dbReference type="EMBL" id="KAK6947557.1"/>
    </source>
</evidence>
<dbReference type="EMBL" id="JBAMMX010000001">
    <property type="protein sequence ID" value="KAK6947557.1"/>
    <property type="molecule type" value="Genomic_DNA"/>
</dbReference>
<evidence type="ECO:0000259" key="5">
    <source>
        <dbReference type="PROSITE" id="PS50600"/>
    </source>
</evidence>
<keyword evidence="4" id="KW-0788">Thiol protease</keyword>
<dbReference type="PANTHER" id="PTHR46915:SF6">
    <property type="entry name" value="CYSTEINE PROTEINASES SUPERFAMILY PROTEIN"/>
    <property type="match status" value="1"/>
</dbReference>
<feature type="domain" description="Ubiquitin-like protease family profile" evidence="5">
    <location>
        <begin position="1"/>
        <end position="146"/>
    </location>
</feature>
<dbReference type="AlphaFoldDB" id="A0AAN8WFS6"/>
<dbReference type="Pfam" id="PF02902">
    <property type="entry name" value="Peptidase_C48"/>
    <property type="match status" value="1"/>
</dbReference>
<dbReference type="GO" id="GO:0006508">
    <property type="term" value="P:proteolysis"/>
    <property type="evidence" value="ECO:0007669"/>
    <property type="project" value="UniProtKB-KW"/>
</dbReference>
<dbReference type="InterPro" id="IPR038765">
    <property type="entry name" value="Papain-like_cys_pep_sf"/>
</dbReference>
<evidence type="ECO:0000256" key="3">
    <source>
        <dbReference type="ARBA" id="ARBA00022801"/>
    </source>
</evidence>
<comment type="similarity">
    <text evidence="1">Belongs to the peptidase C48 family.</text>
</comment>
<evidence type="ECO:0000313" key="7">
    <source>
        <dbReference type="Proteomes" id="UP001370490"/>
    </source>
</evidence>
<keyword evidence="3" id="KW-0378">Hydrolase</keyword>
<dbReference type="GO" id="GO:0016926">
    <property type="term" value="P:protein desumoylation"/>
    <property type="evidence" value="ECO:0007669"/>
    <property type="project" value="UniProtKB-ARBA"/>
</dbReference>